<proteinExistence type="predicted"/>
<gene>
    <name evidence="1" type="ORF">HPB50_020798</name>
</gene>
<organism evidence="1 2">
    <name type="scientific">Hyalomma asiaticum</name>
    <name type="common">Tick</name>
    <dbReference type="NCBI Taxonomy" id="266040"/>
    <lineage>
        <taxon>Eukaryota</taxon>
        <taxon>Metazoa</taxon>
        <taxon>Ecdysozoa</taxon>
        <taxon>Arthropoda</taxon>
        <taxon>Chelicerata</taxon>
        <taxon>Arachnida</taxon>
        <taxon>Acari</taxon>
        <taxon>Parasitiformes</taxon>
        <taxon>Ixodida</taxon>
        <taxon>Ixodoidea</taxon>
        <taxon>Ixodidae</taxon>
        <taxon>Hyalomminae</taxon>
        <taxon>Hyalomma</taxon>
    </lineage>
</organism>
<keyword evidence="2" id="KW-1185">Reference proteome</keyword>
<sequence>MCLECKTLGKVFSQRTKKQKRRKFRQKSTQVRALRRKAIRATLKREKAKQDILHVKEQMRTLSD</sequence>
<dbReference type="Proteomes" id="UP000821845">
    <property type="component" value="Chromosome 1"/>
</dbReference>
<evidence type="ECO:0000313" key="1">
    <source>
        <dbReference type="EMBL" id="KAH6947718.1"/>
    </source>
</evidence>
<protein>
    <submittedName>
        <fullName evidence="1">Uncharacterized protein</fullName>
    </submittedName>
</protein>
<name>A0ACB7TNG7_HYAAI</name>
<reference evidence="1" key="1">
    <citation type="submission" date="2020-05" db="EMBL/GenBank/DDBJ databases">
        <title>Large-scale comparative analyses of tick genomes elucidate their genetic diversity and vector capacities.</title>
        <authorList>
            <person name="Jia N."/>
            <person name="Wang J."/>
            <person name="Shi W."/>
            <person name="Du L."/>
            <person name="Sun Y."/>
            <person name="Zhan W."/>
            <person name="Jiang J."/>
            <person name="Wang Q."/>
            <person name="Zhang B."/>
            <person name="Ji P."/>
            <person name="Sakyi L.B."/>
            <person name="Cui X."/>
            <person name="Yuan T."/>
            <person name="Jiang B."/>
            <person name="Yang W."/>
            <person name="Lam T.T.-Y."/>
            <person name="Chang Q."/>
            <person name="Ding S."/>
            <person name="Wang X."/>
            <person name="Zhu J."/>
            <person name="Ruan X."/>
            <person name="Zhao L."/>
            <person name="Wei J."/>
            <person name="Que T."/>
            <person name="Du C."/>
            <person name="Cheng J."/>
            <person name="Dai P."/>
            <person name="Han X."/>
            <person name="Huang E."/>
            <person name="Gao Y."/>
            <person name="Liu J."/>
            <person name="Shao H."/>
            <person name="Ye R."/>
            <person name="Li L."/>
            <person name="Wei W."/>
            <person name="Wang X."/>
            <person name="Wang C."/>
            <person name="Yang T."/>
            <person name="Huo Q."/>
            <person name="Li W."/>
            <person name="Guo W."/>
            <person name="Chen H."/>
            <person name="Zhou L."/>
            <person name="Ni X."/>
            <person name="Tian J."/>
            <person name="Zhou Y."/>
            <person name="Sheng Y."/>
            <person name="Liu T."/>
            <person name="Pan Y."/>
            <person name="Xia L."/>
            <person name="Li J."/>
            <person name="Zhao F."/>
            <person name="Cao W."/>
        </authorList>
    </citation>
    <scope>NUCLEOTIDE SEQUENCE</scope>
    <source>
        <strain evidence="1">Hyas-2018</strain>
    </source>
</reference>
<accession>A0ACB7TNG7</accession>
<evidence type="ECO:0000313" key="2">
    <source>
        <dbReference type="Proteomes" id="UP000821845"/>
    </source>
</evidence>
<comment type="caution">
    <text evidence="1">The sequence shown here is derived from an EMBL/GenBank/DDBJ whole genome shotgun (WGS) entry which is preliminary data.</text>
</comment>
<dbReference type="EMBL" id="CM023481">
    <property type="protein sequence ID" value="KAH6947718.1"/>
    <property type="molecule type" value="Genomic_DNA"/>
</dbReference>